<keyword evidence="6 10" id="KW-0378">Hydrolase</keyword>
<dbReference type="InterPro" id="IPR001604">
    <property type="entry name" value="Endo_G_ENPP1-like_dom"/>
</dbReference>
<dbReference type="EMBL" id="MLCN01000012">
    <property type="protein sequence ID" value="ONG41348.1"/>
    <property type="molecule type" value="Genomic_DNA"/>
</dbReference>
<dbReference type="InterPro" id="IPR044925">
    <property type="entry name" value="His-Me_finger_sf"/>
</dbReference>
<evidence type="ECO:0000313" key="16">
    <source>
        <dbReference type="Proteomes" id="UP000192132"/>
    </source>
</evidence>
<dbReference type="SUPFAM" id="SSF54060">
    <property type="entry name" value="His-Me finger endonucleases"/>
    <property type="match status" value="1"/>
</dbReference>
<evidence type="ECO:0000256" key="3">
    <source>
        <dbReference type="ARBA" id="ARBA00022722"/>
    </source>
</evidence>
<dbReference type="InterPro" id="IPR044929">
    <property type="entry name" value="DNA/RNA_non-sp_Endonuclease_sf"/>
</dbReference>
<feature type="compositionally biased region" description="Basic and acidic residues" evidence="11">
    <location>
        <begin position="282"/>
        <end position="296"/>
    </location>
</feature>
<dbReference type="STRING" id="1907941.BKE30_05090"/>
<comment type="caution">
    <text evidence="15">The sequence shown here is derived from an EMBL/GenBank/DDBJ whole genome shotgun (WGS) entry which is preliminary data.</text>
</comment>
<feature type="region of interest" description="Disordered" evidence="11">
    <location>
        <begin position="270"/>
        <end position="311"/>
    </location>
</feature>
<comment type="cofactor">
    <cofactor evidence="1 10">
        <name>Mg(2+)</name>
        <dbReference type="ChEBI" id="CHEBI:18420"/>
    </cofactor>
</comment>
<gene>
    <name evidence="15" type="ORF">BKE30_05090</name>
</gene>
<keyword evidence="5 10" id="KW-0255">Endonuclease</keyword>
<feature type="domain" description="ENPP1-3/EXOG-like endonuclease/phosphodiesterase" evidence="13">
    <location>
        <begin position="62"/>
        <end position="251"/>
    </location>
</feature>
<dbReference type="Proteomes" id="UP000192132">
    <property type="component" value="Unassembled WGS sequence"/>
</dbReference>
<proteinExistence type="inferred from homology"/>
<dbReference type="PROSITE" id="PS01070">
    <property type="entry name" value="NUCLEASE_NON_SPEC"/>
    <property type="match status" value="1"/>
</dbReference>
<evidence type="ECO:0000256" key="10">
    <source>
        <dbReference type="RuleBase" id="RU366055"/>
    </source>
</evidence>
<keyword evidence="7" id="KW-0460">Magnesium</keyword>
<dbReference type="GO" id="GO:0016787">
    <property type="term" value="F:hydrolase activity"/>
    <property type="evidence" value="ECO:0007669"/>
    <property type="project" value="UniProtKB-KW"/>
</dbReference>
<dbReference type="GO" id="GO:0046872">
    <property type="term" value="F:metal ion binding"/>
    <property type="evidence" value="ECO:0007669"/>
    <property type="project" value="UniProtKB-KW"/>
</dbReference>
<dbReference type="SMART" id="SM00892">
    <property type="entry name" value="Endonuclease_NS"/>
    <property type="match status" value="1"/>
</dbReference>
<sequence>MRYFFSIQKKLHLTLLLVFFLLGFLPLANAQEFAACREQFYRGSTPEIEKKALKRASYPLCFNGFAVMYSGVSYTPLWSAEYLTPQRLKQAKTLNRKNDFHEEDRIPERYRSYLSDYARSGYDRGHMAPNGDMATRTQQHDSFSLANMVPQSPKNNQEVWRNLEEATRALVSKQQKAAYVVTGPAFLKGELKQVGRVLVPTHVYKVVYFPELGIASAYFAPNNESGEVDVVSVQELEDTIGINLVPEMPSSIKAKRIMLPLNARQASKSIQSWASQSRAGHGKAEHGAEASHENHSNHGSSSHGNSHQNGEPSWVATIIEMIKQQLLDLLASLLRGKG</sequence>
<dbReference type="InterPro" id="IPR040255">
    <property type="entry name" value="Non-specific_endonuclease"/>
</dbReference>
<organism evidence="15 16">
    <name type="scientific">Alkanindiges hydrocarboniclasticus</name>
    <dbReference type="NCBI Taxonomy" id="1907941"/>
    <lineage>
        <taxon>Bacteria</taxon>
        <taxon>Pseudomonadati</taxon>
        <taxon>Pseudomonadota</taxon>
        <taxon>Gammaproteobacteria</taxon>
        <taxon>Moraxellales</taxon>
        <taxon>Moraxellaceae</taxon>
        <taxon>Alkanindiges</taxon>
    </lineage>
</organism>
<dbReference type="PANTHER" id="PTHR13966:SF5">
    <property type="entry name" value="ENDONUCLEASE G, MITOCHONDRIAL"/>
    <property type="match status" value="1"/>
</dbReference>
<dbReference type="Pfam" id="PF01223">
    <property type="entry name" value="Endonuclease_NS"/>
    <property type="match status" value="1"/>
</dbReference>
<feature type="compositionally biased region" description="Low complexity" evidence="11">
    <location>
        <begin position="297"/>
        <end position="310"/>
    </location>
</feature>
<feature type="domain" description="DNA/RNA non-specific endonuclease/pyrophosphatase/phosphodiesterase" evidence="14">
    <location>
        <begin position="61"/>
        <end position="251"/>
    </location>
</feature>
<dbReference type="InterPro" id="IPR020821">
    <property type="entry name" value="ENPP1-3/EXOG-like_nuc-like"/>
</dbReference>
<accession>A0A1S8CVK1</accession>
<evidence type="ECO:0000256" key="8">
    <source>
        <dbReference type="PIRSR" id="PIRSR640255-1"/>
    </source>
</evidence>
<evidence type="ECO:0000256" key="4">
    <source>
        <dbReference type="ARBA" id="ARBA00022723"/>
    </source>
</evidence>
<dbReference type="AlphaFoldDB" id="A0A1S8CVK1"/>
<dbReference type="PANTHER" id="PTHR13966">
    <property type="entry name" value="ENDONUCLEASE RELATED"/>
    <property type="match status" value="1"/>
</dbReference>
<dbReference type="EC" id="3.1.30.-" evidence="10"/>
<evidence type="ECO:0000313" key="15">
    <source>
        <dbReference type="EMBL" id="ONG41348.1"/>
    </source>
</evidence>
<evidence type="ECO:0000256" key="11">
    <source>
        <dbReference type="SAM" id="MobiDB-lite"/>
    </source>
</evidence>
<evidence type="ECO:0000256" key="9">
    <source>
        <dbReference type="PIRSR" id="PIRSR640255-2"/>
    </source>
</evidence>
<evidence type="ECO:0000256" key="5">
    <source>
        <dbReference type="ARBA" id="ARBA00022759"/>
    </source>
</evidence>
<dbReference type="GO" id="GO:0004519">
    <property type="term" value="F:endonuclease activity"/>
    <property type="evidence" value="ECO:0007669"/>
    <property type="project" value="UniProtKB-UniRule"/>
</dbReference>
<evidence type="ECO:0000256" key="7">
    <source>
        <dbReference type="ARBA" id="ARBA00022842"/>
    </source>
</evidence>
<dbReference type="RefSeq" id="WP_076877546.1">
    <property type="nucleotide sequence ID" value="NZ_MLCN01000012.1"/>
</dbReference>
<feature type="binding site" evidence="9">
    <location>
        <position position="156"/>
    </location>
    <ligand>
        <name>Mg(2+)</name>
        <dbReference type="ChEBI" id="CHEBI:18420"/>
        <note>catalytic</note>
    </ligand>
</feature>
<evidence type="ECO:0000256" key="1">
    <source>
        <dbReference type="ARBA" id="ARBA00001946"/>
    </source>
</evidence>
<dbReference type="SMART" id="SM00477">
    <property type="entry name" value="NUC"/>
    <property type="match status" value="1"/>
</dbReference>
<dbReference type="InterPro" id="IPR018524">
    <property type="entry name" value="DNA/RNA_endonuclease_AS"/>
</dbReference>
<feature type="signal peptide" evidence="12">
    <location>
        <begin position="1"/>
        <end position="30"/>
    </location>
</feature>
<evidence type="ECO:0000259" key="13">
    <source>
        <dbReference type="SMART" id="SM00477"/>
    </source>
</evidence>
<keyword evidence="16" id="KW-1185">Reference proteome</keyword>
<dbReference type="OrthoDB" id="9811262at2"/>
<keyword evidence="12" id="KW-0732">Signal</keyword>
<reference evidence="15 16" key="1">
    <citation type="submission" date="2016-10" db="EMBL/GenBank/DDBJ databases">
        <title>Draft Genome sequence of Alkanindiges sp. strain H1.</title>
        <authorList>
            <person name="Subhash Y."/>
            <person name="Lee S."/>
        </authorList>
    </citation>
    <scope>NUCLEOTIDE SEQUENCE [LARGE SCALE GENOMIC DNA]</scope>
    <source>
        <strain evidence="15 16">H1</strain>
    </source>
</reference>
<protein>
    <recommendedName>
        <fullName evidence="10">Endonuclease</fullName>
        <ecNumber evidence="10">3.1.30.-</ecNumber>
    </recommendedName>
</protein>
<evidence type="ECO:0000256" key="12">
    <source>
        <dbReference type="SAM" id="SignalP"/>
    </source>
</evidence>
<evidence type="ECO:0000256" key="6">
    <source>
        <dbReference type="ARBA" id="ARBA00022801"/>
    </source>
</evidence>
<evidence type="ECO:0000256" key="2">
    <source>
        <dbReference type="ARBA" id="ARBA00010052"/>
    </source>
</evidence>
<feature type="chain" id="PRO_5012707006" description="Endonuclease" evidence="12">
    <location>
        <begin position="31"/>
        <end position="338"/>
    </location>
</feature>
<feature type="active site" description="Proton acceptor" evidence="8">
    <location>
        <position position="126"/>
    </location>
</feature>
<keyword evidence="3 10" id="KW-0540">Nuclease</keyword>
<dbReference type="Gene3D" id="3.40.570.10">
    <property type="entry name" value="Extracellular Endonuclease, subunit A"/>
    <property type="match status" value="1"/>
</dbReference>
<name>A0A1S8CVK1_9GAMM</name>
<evidence type="ECO:0000259" key="14">
    <source>
        <dbReference type="SMART" id="SM00892"/>
    </source>
</evidence>
<comment type="similarity">
    <text evidence="2 10">Belongs to the DNA/RNA non-specific endonuclease family.</text>
</comment>
<dbReference type="GO" id="GO:0003676">
    <property type="term" value="F:nucleic acid binding"/>
    <property type="evidence" value="ECO:0007669"/>
    <property type="project" value="InterPro"/>
</dbReference>
<keyword evidence="4 9" id="KW-0479">Metal-binding</keyword>